<evidence type="ECO:0000313" key="2">
    <source>
        <dbReference type="Proteomes" id="UP000198287"/>
    </source>
</evidence>
<dbReference type="Proteomes" id="UP000198287">
    <property type="component" value="Unassembled WGS sequence"/>
</dbReference>
<dbReference type="EMBL" id="LNIX01000011">
    <property type="protein sequence ID" value="OXA48861.1"/>
    <property type="molecule type" value="Genomic_DNA"/>
</dbReference>
<name>A0A226DVZ4_FOLCA</name>
<evidence type="ECO:0000313" key="1">
    <source>
        <dbReference type="EMBL" id="OXA48861.1"/>
    </source>
</evidence>
<reference evidence="1 2" key="1">
    <citation type="submission" date="2015-12" db="EMBL/GenBank/DDBJ databases">
        <title>The genome of Folsomia candida.</title>
        <authorList>
            <person name="Faddeeva A."/>
            <person name="Derks M.F."/>
            <person name="Anvar Y."/>
            <person name="Smit S."/>
            <person name="Van Straalen N."/>
            <person name="Roelofs D."/>
        </authorList>
    </citation>
    <scope>NUCLEOTIDE SEQUENCE [LARGE SCALE GENOMIC DNA]</scope>
    <source>
        <strain evidence="1 2">VU population</strain>
        <tissue evidence="1">Whole body</tissue>
    </source>
</reference>
<proteinExistence type="predicted"/>
<dbReference type="OrthoDB" id="10257471at2759"/>
<comment type="caution">
    <text evidence="1">The sequence shown here is derived from an EMBL/GenBank/DDBJ whole genome shotgun (WGS) entry which is preliminary data.</text>
</comment>
<organism evidence="1 2">
    <name type="scientific">Folsomia candida</name>
    <name type="common">Springtail</name>
    <dbReference type="NCBI Taxonomy" id="158441"/>
    <lineage>
        <taxon>Eukaryota</taxon>
        <taxon>Metazoa</taxon>
        <taxon>Ecdysozoa</taxon>
        <taxon>Arthropoda</taxon>
        <taxon>Hexapoda</taxon>
        <taxon>Collembola</taxon>
        <taxon>Entomobryomorpha</taxon>
        <taxon>Isotomoidea</taxon>
        <taxon>Isotomidae</taxon>
        <taxon>Proisotominae</taxon>
        <taxon>Folsomia</taxon>
    </lineage>
</organism>
<keyword evidence="2" id="KW-1185">Reference proteome</keyword>
<protein>
    <submittedName>
        <fullName evidence="1">Uncharacterized protein</fullName>
    </submittedName>
</protein>
<sequence>MSLVNWSRVRELHVNLCPYGYDITKTNKFSHVLPTIFRKAVNLTNLTNSGPIEDSMEGLSLATSDTGGKTLRNLDQLGCPGFPLNQCKITEEENRTILRLNIKLKKVSLRVVGNVELQILHKFKETLEVVWLIAYGPDFKLPPLPRLKRLSVQDQVTSM</sequence>
<accession>A0A226DVZ4</accession>
<gene>
    <name evidence="1" type="ORF">Fcan01_16307</name>
</gene>
<dbReference type="AlphaFoldDB" id="A0A226DVZ4"/>